<dbReference type="RefSeq" id="WP_343887319.1">
    <property type="nucleotide sequence ID" value="NZ_BAAAEH010000002.1"/>
</dbReference>
<dbReference type="Proteomes" id="UP001419910">
    <property type="component" value="Unassembled WGS sequence"/>
</dbReference>
<organism evidence="2 3">
    <name type="scientific">Sphingomonas oligophenolica</name>
    <dbReference type="NCBI Taxonomy" id="301154"/>
    <lineage>
        <taxon>Bacteria</taxon>
        <taxon>Pseudomonadati</taxon>
        <taxon>Pseudomonadota</taxon>
        <taxon>Alphaproteobacteria</taxon>
        <taxon>Sphingomonadales</taxon>
        <taxon>Sphingomonadaceae</taxon>
        <taxon>Sphingomonas</taxon>
    </lineage>
</organism>
<evidence type="ECO:0000313" key="3">
    <source>
        <dbReference type="Proteomes" id="UP001419910"/>
    </source>
</evidence>
<reference evidence="2 3" key="1">
    <citation type="submission" date="2024-05" db="EMBL/GenBank/DDBJ databases">
        <authorList>
            <person name="Liu Q."/>
            <person name="Xin Y.-H."/>
        </authorList>
    </citation>
    <scope>NUCLEOTIDE SEQUENCE [LARGE SCALE GENOMIC DNA]</scope>
    <source>
        <strain evidence="2 3">CGMCC 1.10181</strain>
    </source>
</reference>
<keyword evidence="1" id="KW-0812">Transmembrane</keyword>
<dbReference type="EMBL" id="JBDIME010000004">
    <property type="protein sequence ID" value="MEN2789380.1"/>
    <property type="molecule type" value="Genomic_DNA"/>
</dbReference>
<gene>
    <name evidence="2" type="ORF">ABC974_07080</name>
</gene>
<proteinExistence type="predicted"/>
<protein>
    <submittedName>
        <fullName evidence="2">Uncharacterized protein</fullName>
    </submittedName>
</protein>
<evidence type="ECO:0000313" key="2">
    <source>
        <dbReference type="EMBL" id="MEN2789380.1"/>
    </source>
</evidence>
<keyword evidence="1" id="KW-1133">Transmembrane helix</keyword>
<feature type="transmembrane region" description="Helical" evidence="1">
    <location>
        <begin position="40"/>
        <end position="62"/>
    </location>
</feature>
<comment type="caution">
    <text evidence="2">The sequence shown here is derived from an EMBL/GenBank/DDBJ whole genome shotgun (WGS) entry which is preliminary data.</text>
</comment>
<evidence type="ECO:0000256" key="1">
    <source>
        <dbReference type="SAM" id="Phobius"/>
    </source>
</evidence>
<sequence>MTDPLPIPSQAEAMMRRVSPEGRARAMKEQQRRQKARNRLVLRCVLAGIAIALALWAVNALVTPVGSAGLIAAIIAFVAACVAIGMTARERPATIATLGAAALHQLPERTGAWLESQRPALPAPAARLVDGIGVRLEAMTPQLARLEPNGPAADAVRKLLSTELPALLAGYREIPPTLRDQPRGDGQSPTAHLLHGLGVIDGEVGRMTEQLARGAFDELATQNRYLELKYDGGALEG</sequence>
<keyword evidence="3" id="KW-1185">Reference proteome</keyword>
<feature type="transmembrane region" description="Helical" evidence="1">
    <location>
        <begin position="68"/>
        <end position="88"/>
    </location>
</feature>
<keyword evidence="1" id="KW-0472">Membrane</keyword>
<name>A0ABU9Y0U5_9SPHN</name>
<accession>A0ABU9Y0U5</accession>